<dbReference type="InterPro" id="IPR008906">
    <property type="entry name" value="HATC_C_dom"/>
</dbReference>
<dbReference type="Proteomes" id="UP001652625">
    <property type="component" value="Chromosome 06"/>
</dbReference>
<dbReference type="Pfam" id="PF05699">
    <property type="entry name" value="Dimer_Tnp_hAT"/>
    <property type="match status" value="1"/>
</dbReference>
<dbReference type="PANTHER" id="PTHR45749:SF21">
    <property type="entry name" value="DUF4371 DOMAIN-CONTAINING PROTEIN"/>
    <property type="match status" value="1"/>
</dbReference>
<reference evidence="3" key="1">
    <citation type="submission" date="2025-08" db="UniProtKB">
        <authorList>
            <consortium name="RefSeq"/>
        </authorList>
    </citation>
    <scope>IDENTIFICATION</scope>
</reference>
<gene>
    <name evidence="3" type="primary">LOC136081441</name>
</gene>
<accession>A0ABM4BZX8</accession>
<protein>
    <submittedName>
        <fullName evidence="3">Uncharacterized protein LOC136081441</fullName>
    </submittedName>
</protein>
<dbReference type="PANTHER" id="PTHR45749">
    <property type="match status" value="1"/>
</dbReference>
<evidence type="ECO:0000259" key="1">
    <source>
        <dbReference type="Pfam" id="PF05699"/>
    </source>
</evidence>
<evidence type="ECO:0000313" key="3">
    <source>
        <dbReference type="RefSeq" id="XP_065654827.1"/>
    </source>
</evidence>
<keyword evidence="2" id="KW-1185">Reference proteome</keyword>
<dbReference type="RefSeq" id="XP_065654827.1">
    <property type="nucleotide sequence ID" value="XM_065798755.1"/>
</dbReference>
<evidence type="ECO:0000313" key="2">
    <source>
        <dbReference type="Proteomes" id="UP001652625"/>
    </source>
</evidence>
<dbReference type="GeneID" id="136081441"/>
<name>A0ABM4BZX8_HYDVU</name>
<feature type="domain" description="HAT C-terminal dimerisation" evidence="1">
    <location>
        <begin position="108"/>
        <end position="193"/>
    </location>
</feature>
<proteinExistence type="predicted"/>
<sequence length="217" mass="25009">MGIDIKSRKRKRVKKMMPGEIAKDAGLTPQEELKRAMFECINHFHVELEKRLTSMNTVYEKFAVVHTGNLLKATDEEIVTYAHQFSETFNDVEEEEMLSEVKRLRRHLKASGIKLNIAAAWTSLKMLQFIIEMDFRESLPNVTEALKLFLTICVSVASCERSFAKLKLIKNSLRSTMSQSRLTSLAIISVENEIAKHVNFDELIKRFAEVKVRKKAF</sequence>
<organism evidence="2 3">
    <name type="scientific">Hydra vulgaris</name>
    <name type="common">Hydra</name>
    <name type="synonym">Hydra attenuata</name>
    <dbReference type="NCBI Taxonomy" id="6087"/>
    <lineage>
        <taxon>Eukaryota</taxon>
        <taxon>Metazoa</taxon>
        <taxon>Cnidaria</taxon>
        <taxon>Hydrozoa</taxon>
        <taxon>Hydroidolina</taxon>
        <taxon>Anthoathecata</taxon>
        <taxon>Aplanulata</taxon>
        <taxon>Hydridae</taxon>
        <taxon>Hydra</taxon>
    </lineage>
</organism>